<name>A0A4R3JW92_9PROT</name>
<evidence type="ECO:0000256" key="1">
    <source>
        <dbReference type="SAM" id="MobiDB-lite"/>
    </source>
</evidence>
<feature type="chain" id="PRO_5020965268" evidence="2">
    <location>
        <begin position="19"/>
        <end position="131"/>
    </location>
</feature>
<accession>A0A4R3JW92</accession>
<dbReference type="Pfam" id="PF13511">
    <property type="entry name" value="DUF4124"/>
    <property type="match status" value="1"/>
</dbReference>
<evidence type="ECO:0000259" key="3">
    <source>
        <dbReference type="Pfam" id="PF13511"/>
    </source>
</evidence>
<keyword evidence="5" id="KW-1185">Reference proteome</keyword>
<dbReference type="OrthoDB" id="8547929at2"/>
<protein>
    <submittedName>
        <fullName evidence="4">Uncharacterized protein DUF4124</fullName>
    </submittedName>
</protein>
<keyword evidence="2" id="KW-0732">Signal</keyword>
<dbReference type="AlphaFoldDB" id="A0A4R3JW92"/>
<dbReference type="RefSeq" id="WP_126463230.1">
    <property type="nucleotide sequence ID" value="NZ_AP018721.1"/>
</dbReference>
<evidence type="ECO:0000256" key="2">
    <source>
        <dbReference type="SAM" id="SignalP"/>
    </source>
</evidence>
<dbReference type="InterPro" id="IPR025392">
    <property type="entry name" value="DUF4124"/>
</dbReference>
<feature type="region of interest" description="Disordered" evidence="1">
    <location>
        <begin position="31"/>
        <end position="61"/>
    </location>
</feature>
<feature type="domain" description="DUF4124" evidence="3">
    <location>
        <begin position="7"/>
        <end position="57"/>
    </location>
</feature>
<dbReference type="Proteomes" id="UP000295135">
    <property type="component" value="Unassembled WGS sequence"/>
</dbReference>
<comment type="caution">
    <text evidence="4">The sequence shown here is derived from an EMBL/GenBank/DDBJ whole genome shotgun (WGS) entry which is preliminary data.</text>
</comment>
<evidence type="ECO:0000313" key="4">
    <source>
        <dbReference type="EMBL" id="TCS71321.1"/>
    </source>
</evidence>
<organism evidence="4 5">
    <name type="scientific">Sulfuritortus calidifontis</name>
    <dbReference type="NCBI Taxonomy" id="1914471"/>
    <lineage>
        <taxon>Bacteria</taxon>
        <taxon>Pseudomonadati</taxon>
        <taxon>Pseudomonadota</taxon>
        <taxon>Betaproteobacteria</taxon>
        <taxon>Nitrosomonadales</taxon>
        <taxon>Thiobacillaceae</taxon>
        <taxon>Sulfuritortus</taxon>
    </lineage>
</organism>
<feature type="signal peptide" evidence="2">
    <location>
        <begin position="1"/>
        <end position="18"/>
    </location>
</feature>
<dbReference type="EMBL" id="SLZY01000010">
    <property type="protein sequence ID" value="TCS71321.1"/>
    <property type="molecule type" value="Genomic_DNA"/>
</dbReference>
<gene>
    <name evidence="4" type="ORF">EDC61_11047</name>
</gene>
<proteinExistence type="predicted"/>
<evidence type="ECO:0000313" key="5">
    <source>
        <dbReference type="Proteomes" id="UP000295135"/>
    </source>
</evidence>
<reference evidence="4 5" key="1">
    <citation type="submission" date="2019-03" db="EMBL/GenBank/DDBJ databases">
        <title>Genomic Encyclopedia of Type Strains, Phase IV (KMG-IV): sequencing the most valuable type-strain genomes for metagenomic binning, comparative biology and taxonomic classification.</title>
        <authorList>
            <person name="Goeker M."/>
        </authorList>
    </citation>
    <scope>NUCLEOTIDE SEQUENCE [LARGE SCALE GENOMIC DNA]</scope>
    <source>
        <strain evidence="4 5">DSM 103923</strain>
    </source>
</reference>
<sequence>MRIVLGLLCLACTTTVHAEIYKYVDESGHVTYSNTPQPGSKPLDMDGRPAKAKTKAPSPYYFPRVDKATQQQRDSMRRQLLLDELQQEQRNLAVARAAQRQPGADAGKAAETVRLHEKNIEMLNKELARIK</sequence>